<keyword evidence="3" id="KW-1185">Reference proteome</keyword>
<dbReference type="AlphaFoldDB" id="A0A840RQH4"/>
<organism evidence="2 3">
    <name type="scientific">Glaciimonas immobilis</name>
    <dbReference type="NCBI Taxonomy" id="728004"/>
    <lineage>
        <taxon>Bacteria</taxon>
        <taxon>Pseudomonadati</taxon>
        <taxon>Pseudomonadota</taxon>
        <taxon>Betaproteobacteria</taxon>
        <taxon>Burkholderiales</taxon>
        <taxon>Oxalobacteraceae</taxon>
        <taxon>Glaciimonas</taxon>
    </lineage>
</organism>
<proteinExistence type="predicted"/>
<reference evidence="2 3" key="1">
    <citation type="submission" date="2020-08" db="EMBL/GenBank/DDBJ databases">
        <title>Genomic Encyclopedia of Type Strains, Phase IV (KMG-IV): sequencing the most valuable type-strain genomes for metagenomic binning, comparative biology and taxonomic classification.</title>
        <authorList>
            <person name="Goeker M."/>
        </authorList>
    </citation>
    <scope>NUCLEOTIDE SEQUENCE [LARGE SCALE GENOMIC DNA]</scope>
    <source>
        <strain evidence="2 3">DSM 23240</strain>
    </source>
</reference>
<sequence>MKSRFLYAALICLFFSTAHAENNTVITESQRAEMEMTAKNHRIDSAHGQYTYLVIIYNKSEKAKNLSGRDFVAIDGKGARYSAGLIDRGLINKRMTGHETRSGVVGFEIPVDRKIVKLLLE</sequence>
<comment type="caution">
    <text evidence="2">The sequence shown here is derived from an EMBL/GenBank/DDBJ whole genome shotgun (WGS) entry which is preliminary data.</text>
</comment>
<dbReference type="Proteomes" id="UP000571084">
    <property type="component" value="Unassembled WGS sequence"/>
</dbReference>
<protein>
    <recommendedName>
        <fullName evidence="4">DUF4352 domain-containing protein</fullName>
    </recommendedName>
</protein>
<dbReference type="RefSeq" id="WP_168053288.1">
    <property type="nucleotide sequence ID" value="NZ_JAAOZT010000002.1"/>
</dbReference>
<dbReference type="EMBL" id="JACHHQ010000001">
    <property type="protein sequence ID" value="MBB5198974.1"/>
    <property type="molecule type" value="Genomic_DNA"/>
</dbReference>
<accession>A0A840RQH4</accession>
<evidence type="ECO:0008006" key="4">
    <source>
        <dbReference type="Google" id="ProtNLM"/>
    </source>
</evidence>
<keyword evidence="1" id="KW-0732">Signal</keyword>
<feature type="chain" id="PRO_5032888849" description="DUF4352 domain-containing protein" evidence="1">
    <location>
        <begin position="21"/>
        <end position="121"/>
    </location>
</feature>
<name>A0A840RQH4_9BURK</name>
<gene>
    <name evidence="2" type="ORF">HNR39_000784</name>
</gene>
<dbReference type="Gene3D" id="2.60.40.4110">
    <property type="entry name" value="Protein of unknown function DUF4354"/>
    <property type="match status" value="1"/>
</dbReference>
<feature type="signal peptide" evidence="1">
    <location>
        <begin position="1"/>
        <end position="20"/>
    </location>
</feature>
<evidence type="ECO:0000313" key="3">
    <source>
        <dbReference type="Proteomes" id="UP000571084"/>
    </source>
</evidence>
<evidence type="ECO:0000313" key="2">
    <source>
        <dbReference type="EMBL" id="MBB5198974.1"/>
    </source>
</evidence>
<evidence type="ECO:0000256" key="1">
    <source>
        <dbReference type="SAM" id="SignalP"/>
    </source>
</evidence>